<sequence length="795" mass="90980">MLEITRCRKGEDEILGTLAASITPRADVDEALTVIAPRKQPRQGVVTPTPTVEPDESLLVVSFDGSAHTKRGGGAFSAIVWKLPGWEILKAASEYAPEMTVNEAEYNGLLLCVNLLTGLDRGRLVICGDSNLVIRQMRGEIACKAPALQLLREKAMNQLASWPKHEFVHMKRDWNQSVDRLASQALQAEVGTVVTSAEIMQELVTLNRLDKILKPKNNDAVVHVSAVTRSAAHRRSPPEWLQESAVQRIRIERIIQAQNEEKWIVDLKAYLNGDVDDMPTKDARSIAKIADSYEVDEDGLLLYCPTSTSPSDEDRDAIAKLVVPERLRQDFLHHYQASLEGGHQGIRRTYQRVKKHFHWRGLFRDVQRYVGECVDCETGKGRPTIQGESPGNLQTTYPFQIIAMDHIPSLPKSFKGNTELLIWADLFTGLVLAKASSARTAQQIAENYEECVFRRFGESEVIRHDREPGFMSDVFRSFNRIVGQRQSPTMAYRPQANGAAERMVQTLTRAVKMYVADVNQQDWDEYAERLTFALNTAHDRVRGDTPFYLAHGWDPRSTLEASLPLGSTRRRERDSRKWRHHVQSHYQRVREQVNERLREAIQDRADRHNEGICPHNIEAGDQVWLYLDRIKEGYAKKLAHLWHGPFRVAEMVDQYAAKLAIAGTDYRIFPIVHVAKLKLVKQFSDRPSVEVVVPESNRVDFDEAFLPEDSWEQDLADDEYEVERIADVRTSRRTRYGRNRREYLVHWKGYEDPSWVDEADLNCGALLREFERKLVSRKRFGVMQSHEEDRGDPSQ</sequence>
<dbReference type="InterPro" id="IPR023780">
    <property type="entry name" value="Chromo_domain"/>
</dbReference>
<evidence type="ECO:0000313" key="4">
    <source>
        <dbReference type="Proteomes" id="UP000435112"/>
    </source>
</evidence>
<organism evidence="3 4">
    <name type="scientific">Phytophthora rubi</name>
    <dbReference type="NCBI Taxonomy" id="129364"/>
    <lineage>
        <taxon>Eukaryota</taxon>
        <taxon>Sar</taxon>
        <taxon>Stramenopiles</taxon>
        <taxon>Oomycota</taxon>
        <taxon>Peronosporomycetes</taxon>
        <taxon>Peronosporales</taxon>
        <taxon>Peronosporaceae</taxon>
        <taxon>Phytophthora</taxon>
    </lineage>
</organism>
<dbReference type="SMART" id="SM00298">
    <property type="entry name" value="CHROMO"/>
    <property type="match status" value="1"/>
</dbReference>
<evidence type="ECO:0000259" key="2">
    <source>
        <dbReference type="PROSITE" id="PS50994"/>
    </source>
</evidence>
<dbReference type="AlphaFoldDB" id="A0A6A3HN83"/>
<dbReference type="GO" id="GO:0004523">
    <property type="term" value="F:RNA-DNA hybrid ribonuclease activity"/>
    <property type="evidence" value="ECO:0007669"/>
    <property type="project" value="InterPro"/>
</dbReference>
<comment type="caution">
    <text evidence="3">The sequence shown here is derived from an EMBL/GenBank/DDBJ whole genome shotgun (WGS) entry which is preliminary data.</text>
</comment>
<dbReference type="InterPro" id="IPR016197">
    <property type="entry name" value="Chromo-like_dom_sf"/>
</dbReference>
<dbReference type="EMBL" id="QXFU01004222">
    <property type="protein sequence ID" value="KAE8969974.1"/>
    <property type="molecule type" value="Genomic_DNA"/>
</dbReference>
<dbReference type="Proteomes" id="UP000435112">
    <property type="component" value="Unassembled WGS sequence"/>
</dbReference>
<dbReference type="PANTHER" id="PTHR37984">
    <property type="entry name" value="PROTEIN CBG26694"/>
    <property type="match status" value="1"/>
</dbReference>
<evidence type="ECO:0000259" key="1">
    <source>
        <dbReference type="PROSITE" id="PS50013"/>
    </source>
</evidence>
<protein>
    <submittedName>
        <fullName evidence="3">Uncharacterized protein</fullName>
    </submittedName>
</protein>
<dbReference type="Gene3D" id="1.10.340.70">
    <property type="match status" value="1"/>
</dbReference>
<dbReference type="SUPFAM" id="SSF53098">
    <property type="entry name" value="Ribonuclease H-like"/>
    <property type="match status" value="2"/>
</dbReference>
<dbReference type="PANTHER" id="PTHR37984:SF5">
    <property type="entry name" value="PROTEIN NYNRIN-LIKE"/>
    <property type="match status" value="1"/>
</dbReference>
<proteinExistence type="predicted"/>
<dbReference type="InterPro" id="IPR000953">
    <property type="entry name" value="Chromo/chromo_shadow_dom"/>
</dbReference>
<gene>
    <name evidence="3" type="ORF">PR002_g27263</name>
</gene>
<feature type="domain" description="Chromo" evidence="1">
    <location>
        <begin position="720"/>
        <end position="773"/>
    </location>
</feature>
<dbReference type="PROSITE" id="PS50013">
    <property type="entry name" value="CHROMO_2"/>
    <property type="match status" value="1"/>
</dbReference>
<dbReference type="CDD" id="cd09279">
    <property type="entry name" value="RNase_HI_like"/>
    <property type="match status" value="1"/>
</dbReference>
<dbReference type="CDD" id="cd00024">
    <property type="entry name" value="CD_CSD"/>
    <property type="match status" value="1"/>
</dbReference>
<dbReference type="InterPro" id="IPR012337">
    <property type="entry name" value="RNaseH-like_sf"/>
</dbReference>
<dbReference type="InterPro" id="IPR002156">
    <property type="entry name" value="RNaseH_domain"/>
</dbReference>
<dbReference type="Gene3D" id="3.30.420.10">
    <property type="entry name" value="Ribonuclease H-like superfamily/Ribonuclease H"/>
    <property type="match status" value="2"/>
</dbReference>
<dbReference type="Pfam" id="PF00385">
    <property type="entry name" value="Chromo"/>
    <property type="match status" value="1"/>
</dbReference>
<dbReference type="InterPro" id="IPR036397">
    <property type="entry name" value="RNaseH_sf"/>
</dbReference>
<feature type="domain" description="Integrase catalytic" evidence="2">
    <location>
        <begin position="394"/>
        <end position="554"/>
    </location>
</feature>
<dbReference type="FunFam" id="1.10.340.70:FF:000001">
    <property type="entry name" value="Retrovirus-related Pol polyprotein from transposon gypsy-like Protein"/>
    <property type="match status" value="1"/>
</dbReference>
<accession>A0A6A3HN83</accession>
<dbReference type="Gene3D" id="2.40.50.40">
    <property type="match status" value="1"/>
</dbReference>
<dbReference type="Pfam" id="PF17921">
    <property type="entry name" value="Integrase_H2C2"/>
    <property type="match status" value="1"/>
</dbReference>
<dbReference type="InterPro" id="IPR041588">
    <property type="entry name" value="Integrase_H2C2"/>
</dbReference>
<dbReference type="OrthoDB" id="121040at2759"/>
<dbReference type="InterPro" id="IPR050951">
    <property type="entry name" value="Retrovirus_Pol_polyprotein"/>
</dbReference>
<dbReference type="GO" id="GO:0015074">
    <property type="term" value="P:DNA integration"/>
    <property type="evidence" value="ECO:0007669"/>
    <property type="project" value="InterPro"/>
</dbReference>
<reference evidence="3 4" key="1">
    <citation type="submission" date="2018-09" db="EMBL/GenBank/DDBJ databases">
        <title>Genomic investigation of the strawberry pathogen Phytophthora fragariae indicates pathogenicity is determined by transcriptional variation in three key races.</title>
        <authorList>
            <person name="Adams T.M."/>
            <person name="Armitage A.D."/>
            <person name="Sobczyk M.K."/>
            <person name="Bates H.J."/>
            <person name="Dunwell J.M."/>
            <person name="Nellist C.F."/>
            <person name="Harrison R.J."/>
        </authorList>
    </citation>
    <scope>NUCLEOTIDE SEQUENCE [LARGE SCALE GENOMIC DNA]</scope>
    <source>
        <strain evidence="3 4">SCRP324</strain>
    </source>
</reference>
<name>A0A6A3HN83_9STRA</name>
<dbReference type="GO" id="GO:0003676">
    <property type="term" value="F:nucleic acid binding"/>
    <property type="evidence" value="ECO:0007669"/>
    <property type="project" value="InterPro"/>
</dbReference>
<dbReference type="PROSITE" id="PS50994">
    <property type="entry name" value="INTEGRASE"/>
    <property type="match status" value="1"/>
</dbReference>
<dbReference type="InterPro" id="IPR001584">
    <property type="entry name" value="Integrase_cat-core"/>
</dbReference>
<dbReference type="SUPFAM" id="SSF54160">
    <property type="entry name" value="Chromo domain-like"/>
    <property type="match status" value="1"/>
</dbReference>
<dbReference type="Pfam" id="PF13456">
    <property type="entry name" value="RVT_3"/>
    <property type="match status" value="1"/>
</dbReference>
<evidence type="ECO:0000313" key="3">
    <source>
        <dbReference type="EMBL" id="KAE8969974.1"/>
    </source>
</evidence>